<accession>A0ABW7M8M9</accession>
<comment type="caution">
    <text evidence="3">The sequence shown here is derived from an EMBL/GenBank/DDBJ whole genome shotgun (WGS) entry which is preliminary data.</text>
</comment>
<keyword evidence="4" id="KW-1185">Reference proteome</keyword>
<dbReference type="EMBL" id="JBINXB010000076">
    <property type="protein sequence ID" value="MFH6569243.1"/>
    <property type="molecule type" value="Genomic_DNA"/>
</dbReference>
<dbReference type="InterPro" id="IPR000259">
    <property type="entry name" value="Adhesion_dom_fimbrial"/>
</dbReference>
<gene>
    <name evidence="3" type="ORF">ACHMWK_25095</name>
</gene>
<evidence type="ECO:0000259" key="2">
    <source>
        <dbReference type="Pfam" id="PF00419"/>
    </source>
</evidence>
<dbReference type="RefSeq" id="WP_338579354.1">
    <property type="nucleotide sequence ID" value="NZ_JBINXA010000059.1"/>
</dbReference>
<feature type="domain" description="Fimbrial-type adhesion" evidence="2">
    <location>
        <begin position="185"/>
        <end position="317"/>
    </location>
</feature>
<sequence length="319" mass="33201">MKYLSGVFFLMLANIASAVDCRVNGGFWLDVEVGGSLGLNVWTNVAFNASLDRVLLDGYTLECRHRASASSNPSLKIQPATNIGVVLWPTVSHLQGGLRVGSNDSPIPVWSGQYLAVLGREPLVATSVLGRPYLKRPTTAGSYINIASGVGLATVNLVLHFSNNAGSKTLNLPIYVRSNNALNLSPSTCTINNNNPIVVDFGSVDPLAVGGDISSGTPYRKSVPLNYSCPDAGISSPIDIKLVGTASSFNASALATTNPNLAAGLTRLSLLVAPGSSFRTSISNSSGSDTVLFTLFRKTGSLPVAGPFTASGTLVMSLP</sequence>
<dbReference type="SUPFAM" id="SSF49401">
    <property type="entry name" value="Bacterial adhesins"/>
    <property type="match status" value="1"/>
</dbReference>
<feature type="chain" id="PRO_5046559688" evidence="1">
    <location>
        <begin position="19"/>
        <end position="319"/>
    </location>
</feature>
<organism evidence="3 4">
    <name type="scientific">Pseudomonas kulmbachensis</name>
    <dbReference type="NCBI Taxonomy" id="3043408"/>
    <lineage>
        <taxon>Bacteria</taxon>
        <taxon>Pseudomonadati</taxon>
        <taxon>Pseudomonadota</taxon>
        <taxon>Gammaproteobacteria</taxon>
        <taxon>Pseudomonadales</taxon>
        <taxon>Pseudomonadaceae</taxon>
        <taxon>Pseudomonas</taxon>
    </lineage>
</organism>
<name>A0ABW7M8M9_9PSED</name>
<evidence type="ECO:0000313" key="3">
    <source>
        <dbReference type="EMBL" id="MFH6569243.1"/>
    </source>
</evidence>
<evidence type="ECO:0000256" key="1">
    <source>
        <dbReference type="SAM" id="SignalP"/>
    </source>
</evidence>
<dbReference type="Gene3D" id="2.60.40.1090">
    <property type="entry name" value="Fimbrial-type adhesion domain"/>
    <property type="match status" value="1"/>
</dbReference>
<dbReference type="InterPro" id="IPR008966">
    <property type="entry name" value="Adhesion_dom_sf"/>
</dbReference>
<protein>
    <submittedName>
        <fullName evidence="3">Fimbrial protein</fullName>
    </submittedName>
</protein>
<keyword evidence="1" id="KW-0732">Signal</keyword>
<dbReference type="InterPro" id="IPR036937">
    <property type="entry name" value="Adhesion_dom_fimbrial_sf"/>
</dbReference>
<feature type="signal peptide" evidence="1">
    <location>
        <begin position="1"/>
        <end position="18"/>
    </location>
</feature>
<dbReference type="Proteomes" id="UP001609821">
    <property type="component" value="Unassembled WGS sequence"/>
</dbReference>
<dbReference type="Pfam" id="PF00419">
    <property type="entry name" value="Fimbrial"/>
    <property type="match status" value="1"/>
</dbReference>
<proteinExistence type="predicted"/>
<reference evidence="3 4" key="1">
    <citation type="submission" date="2024-10" db="EMBL/GenBank/DDBJ databases">
        <title>Aeromonas and Pseudomonas from the Cagarras Archipelago, Rio de Janeiro, Brazil.</title>
        <authorList>
            <person name="Canellas A.L.B."/>
            <person name="Laport M.S."/>
        </authorList>
    </citation>
    <scope>NUCLEOTIDE SEQUENCE [LARGE SCALE GENOMIC DNA]</scope>
    <source>
        <strain evidence="3 4">CPF-4</strain>
    </source>
</reference>
<evidence type="ECO:0000313" key="4">
    <source>
        <dbReference type="Proteomes" id="UP001609821"/>
    </source>
</evidence>